<dbReference type="Gene3D" id="1.10.3730.20">
    <property type="match status" value="1"/>
</dbReference>
<dbReference type="GO" id="GO:0005769">
    <property type="term" value="C:early endosome"/>
    <property type="evidence" value="ECO:0007669"/>
    <property type="project" value="UniProtKB-SubCell"/>
</dbReference>
<accession>A0AAW1PHA5</accession>
<evidence type="ECO:0000256" key="5">
    <source>
        <dbReference type="ARBA" id="ARBA00023136"/>
    </source>
</evidence>
<evidence type="ECO:0000256" key="1">
    <source>
        <dbReference type="ARBA" id="ARBA00004141"/>
    </source>
</evidence>
<keyword evidence="7" id="KW-0813">Transport</keyword>
<keyword evidence="7" id="KW-0406">Ion transport</keyword>
<keyword evidence="7" id="KW-1003">Cell membrane</keyword>
<dbReference type="EMBL" id="JALJOR010000011">
    <property type="protein sequence ID" value="KAK9809205.1"/>
    <property type="molecule type" value="Genomic_DNA"/>
</dbReference>
<feature type="transmembrane region" description="Helical" evidence="7">
    <location>
        <begin position="204"/>
        <end position="223"/>
    </location>
</feature>
<protein>
    <recommendedName>
        <fullName evidence="7">Probable magnesium transporter</fullName>
    </recommendedName>
</protein>
<comment type="subunit">
    <text evidence="7">Homodimer.</text>
</comment>
<dbReference type="PANTHER" id="PTHR12570">
    <property type="match status" value="1"/>
</dbReference>
<comment type="caution">
    <text evidence="8">The sequence shown here is derived from an EMBL/GenBank/DDBJ whole genome shotgun (WGS) entry which is preliminary data.</text>
</comment>
<keyword evidence="9" id="KW-1185">Reference proteome</keyword>
<evidence type="ECO:0000313" key="9">
    <source>
        <dbReference type="Proteomes" id="UP001489004"/>
    </source>
</evidence>
<dbReference type="GO" id="GO:0005886">
    <property type="term" value="C:plasma membrane"/>
    <property type="evidence" value="ECO:0007669"/>
    <property type="project" value="UniProtKB-SubCell"/>
</dbReference>
<dbReference type="Pfam" id="PF05653">
    <property type="entry name" value="Mg_trans_NIPA"/>
    <property type="match status" value="1"/>
</dbReference>
<feature type="transmembrane region" description="Helical" evidence="7">
    <location>
        <begin position="171"/>
        <end position="192"/>
    </location>
</feature>
<sequence length="254" mass="25631">MIAAFALAPVSVVQPVSGIGLVTLAVFSHFYLQERLQLAEWVAVVLAAAGTIGLGATGEEAATKQAIRPSRLVGVLACLSVALGAASLVRLRAQSRRRSGSGQKVSTGASIYGLQAGACFGLSAAACRTGFLLAQQTSLVWVPLGLAASVALTSAGFVLQTCGLKDGNTVIVCTCAAVSSMVTGVAVGLLALGESMPASLAGRTLRLLSWALIGLGVAGLANGSGSFTGRLRPLYALVPRQLLPLLPTSMALSI</sequence>
<feature type="transmembrane region" description="Helical" evidence="7">
    <location>
        <begin position="12"/>
        <end position="31"/>
    </location>
</feature>
<dbReference type="Proteomes" id="UP001489004">
    <property type="component" value="Unassembled WGS sequence"/>
</dbReference>
<dbReference type="InterPro" id="IPR037185">
    <property type="entry name" value="EmrE-like"/>
</dbReference>
<reference evidence="8 9" key="1">
    <citation type="journal article" date="2024" name="Nat. Commun.">
        <title>Phylogenomics reveals the evolutionary origins of lichenization in chlorophyte algae.</title>
        <authorList>
            <person name="Puginier C."/>
            <person name="Libourel C."/>
            <person name="Otte J."/>
            <person name="Skaloud P."/>
            <person name="Haon M."/>
            <person name="Grisel S."/>
            <person name="Petersen M."/>
            <person name="Berrin J.G."/>
            <person name="Delaux P.M."/>
            <person name="Dal Grande F."/>
            <person name="Keller J."/>
        </authorList>
    </citation>
    <scope>NUCLEOTIDE SEQUENCE [LARGE SCALE GENOMIC DNA]</scope>
    <source>
        <strain evidence="8 9">SAG 2043</strain>
    </source>
</reference>
<dbReference type="PANTHER" id="PTHR12570:SF65">
    <property type="entry name" value="MAGNESIUM TRANSPORTER NIPA9-RELATED"/>
    <property type="match status" value="1"/>
</dbReference>
<comment type="subcellular location">
    <subcellularLocation>
        <location evidence="7">Cell membrane</location>
        <topology evidence="7">Multi-pass membrane protein</topology>
    </subcellularLocation>
    <subcellularLocation>
        <location evidence="7">Early endosome</location>
    </subcellularLocation>
    <subcellularLocation>
        <location evidence="1">Membrane</location>
        <topology evidence="1">Multi-pass membrane protein</topology>
    </subcellularLocation>
</comment>
<keyword evidence="5 7" id="KW-0472">Membrane</keyword>
<evidence type="ECO:0000256" key="6">
    <source>
        <dbReference type="ARBA" id="ARBA00025284"/>
    </source>
</evidence>
<feature type="transmembrane region" description="Helical" evidence="7">
    <location>
        <begin position="38"/>
        <end position="58"/>
    </location>
</feature>
<feature type="transmembrane region" description="Helical" evidence="7">
    <location>
        <begin position="70"/>
        <end position="91"/>
    </location>
</feature>
<dbReference type="AlphaFoldDB" id="A0AAW1PHA5"/>
<comment type="similarity">
    <text evidence="2 7">Belongs to the NIPA (TC 2.A.7) family.</text>
</comment>
<keyword evidence="7" id="KW-0967">Endosome</keyword>
<dbReference type="GO" id="GO:0015095">
    <property type="term" value="F:magnesium ion transmembrane transporter activity"/>
    <property type="evidence" value="ECO:0007669"/>
    <property type="project" value="UniProtKB-UniRule"/>
</dbReference>
<feature type="transmembrane region" description="Helical" evidence="7">
    <location>
        <begin position="140"/>
        <end position="159"/>
    </location>
</feature>
<evidence type="ECO:0000256" key="2">
    <source>
        <dbReference type="ARBA" id="ARBA00007001"/>
    </source>
</evidence>
<keyword evidence="3 7" id="KW-0812">Transmembrane</keyword>
<comment type="caution">
    <text evidence="7">Lacks conserved residue(s) required for the propagation of feature annotation.</text>
</comment>
<dbReference type="SUPFAM" id="SSF103481">
    <property type="entry name" value="Multidrug resistance efflux transporter EmrE"/>
    <property type="match status" value="1"/>
</dbReference>
<dbReference type="InterPro" id="IPR008521">
    <property type="entry name" value="Mg_trans_NIPA"/>
</dbReference>
<evidence type="ECO:0000256" key="3">
    <source>
        <dbReference type="ARBA" id="ARBA00022692"/>
    </source>
</evidence>
<comment type="function">
    <text evidence="6 7">Acts as a Mg(2+) transporter. Can also transport other divalent cations such as Fe(2+), Sr(2+), Ba(2+), Mn(2+) and Co(2+) but to a much less extent than Mg(2+).</text>
</comment>
<keyword evidence="4 7" id="KW-1133">Transmembrane helix</keyword>
<organism evidence="8 9">
    <name type="scientific">[Myrmecia] bisecta</name>
    <dbReference type="NCBI Taxonomy" id="41462"/>
    <lineage>
        <taxon>Eukaryota</taxon>
        <taxon>Viridiplantae</taxon>
        <taxon>Chlorophyta</taxon>
        <taxon>core chlorophytes</taxon>
        <taxon>Trebouxiophyceae</taxon>
        <taxon>Trebouxiales</taxon>
        <taxon>Trebouxiaceae</taxon>
        <taxon>Myrmecia</taxon>
    </lineage>
</organism>
<feature type="transmembrane region" description="Helical" evidence="7">
    <location>
        <begin position="112"/>
        <end position="134"/>
    </location>
</feature>
<gene>
    <name evidence="8" type="ORF">WJX72_011379</name>
</gene>
<evidence type="ECO:0000313" key="8">
    <source>
        <dbReference type="EMBL" id="KAK9809205.1"/>
    </source>
</evidence>
<evidence type="ECO:0000256" key="7">
    <source>
        <dbReference type="RuleBase" id="RU363078"/>
    </source>
</evidence>
<name>A0AAW1PHA5_9CHLO</name>
<proteinExistence type="inferred from homology"/>
<evidence type="ECO:0000256" key="4">
    <source>
        <dbReference type="ARBA" id="ARBA00022989"/>
    </source>
</evidence>
<keyword evidence="7" id="KW-0460">Magnesium</keyword>